<dbReference type="Gene3D" id="1.25.40.1040">
    <property type="match status" value="2"/>
</dbReference>
<feature type="region of interest" description="Disordered" evidence="2">
    <location>
        <begin position="1139"/>
        <end position="1182"/>
    </location>
</feature>
<protein>
    <submittedName>
        <fullName evidence="3">Phagocyte signaling-impaired</fullName>
    </submittedName>
</protein>
<evidence type="ECO:0000256" key="1">
    <source>
        <dbReference type="ARBA" id="ARBA00006298"/>
    </source>
</evidence>
<evidence type="ECO:0000256" key="2">
    <source>
        <dbReference type="SAM" id="MobiDB-lite"/>
    </source>
</evidence>
<dbReference type="PANTHER" id="PTHR22767">
    <property type="entry name" value="N-TERMINAL ACETYLTRANSFERASE-RELATED"/>
    <property type="match status" value="1"/>
</dbReference>
<dbReference type="PANTHER" id="PTHR22767:SF3">
    <property type="entry name" value="N-ALPHA-ACETYLTRANSFERASE 25, NATB AUXILIARY SUBUNIT"/>
    <property type="match status" value="1"/>
</dbReference>
<feature type="region of interest" description="Disordered" evidence="2">
    <location>
        <begin position="151"/>
        <end position="194"/>
    </location>
</feature>
<dbReference type="SUPFAM" id="SSF55961">
    <property type="entry name" value="Bet v1-like"/>
    <property type="match status" value="1"/>
</dbReference>
<accession>A0A2P6TN46</accession>
<dbReference type="EMBL" id="LHPG02000010">
    <property type="protein sequence ID" value="PRW50757.1"/>
    <property type="molecule type" value="Genomic_DNA"/>
</dbReference>
<sequence length="1757" mass="182022">MRNSSIAPVQHGKASSFAVVSEHCKQLSAACKPRVDVAAPAEAVYAALTSYESLGTFIPGLAENRCLEWHADGCTLLQAGQQEVALGVKFSARVCLRIREWPAGMPRRLLTRGPNSNGGGGAARWWPFGSALSSGIPGYFGGGVPAWAGGSSSSSSAGGSSSGSKNGSSSSSSASGSEEEAVPGEWNERHWLRPRSPLGPAPAMDISFDLVEGDFAAFRGLWRVQAAAPAACRLSYSLFVRPQPWLPVGLVEQRVAGEIRANLAACKRSARLLYNMQLTGFHARAQPAVALRNPTAMARQLQTPARVANKRPENVVQFGALVQPVWQLIDSYIAVWVEQLRRVGARLPKHTSLAEVLCSSKAVVEALSMPPGHVEAWLAAVGKQLPAAAIGRLLLRMPNVVSSSPATALAAISWAVSELGVTDPAAFFIRAPSLLKSEVPTLQRHLDSLQQAFGWTAEQARQLVLKWPLLLAYSPGTVQAALGWLRQLFPDAAQLAGVIGRGPLLLTKSVQHLQSNADTLRQALGWQEGDGQLAAFLAAYPQPFAANDLSSEGTAHKLRLLTQVVGCPLVGVKSARSAYLKTGLETMAAHYMLVQERAPHRLYDKAGTLHLSWVINASRPDYLNAMGISREQRNAFVREWPRSEEGRRLLEGLRAPVAMAHAAEEQYERKLRPIYDALDARSWKQAAKLADGVLKKHKGDQLVRALKAYALHRSGKAEEALQLMRDIVSEGPDSERIVMTMTYTYKAAGQLGGITQAYAAAAEKHPKDPEIMAGLFRAHVREFDFVRQQQAAMKLSKLAPAGSAEAAGYSWWVVTSLALQARAALLGQDQQGRPLAAGAALGATGGAAAPGGGLPPDKLLQLAESMAGRQAKAAEAAAAAKQGPAGKVAAMAAASWTYEALLLYLDILQGQGKAREALQVLEGPLVDAVPLPADRVQLRAAALVRAGDLPAAAACYRQALSAEPDDWLSWQLFLDCSLPGSGGSQGSGAAGVRFPVGVVGGLADLWDQRQPAAAPLTGQEQAAAVAAVEDALAALQAEVAGSEAWKAAAQRGTLRAPHLWRCELLLRRLRLAGAAGDAAQQAALRRQLGQAAAEAFGSLAGNFSCVADLRPYLAQLSGEEAEQLAAAAHRLAAEANAADEAAAPASGSEASEAVGNGDSAPAAPGPAAANSSAASGGSGASGEVRRLQRQVSALSLEAELGLPRLGSASEAAVYAQRLLELYRRHMHLSASLDEKERGYGEDLVALAAAALVRGAAAAAPADAGQLVGPLLQALLVLEAAQQRRKVSAPLRLAATALYSLLGAPSLASAQFAALDIKSILHDSLTGHWLLPLAAAAGGEDAGELRRWVEGTALLHDLHQQEAGESLATALQHGTYSKVPEFVDFKERLQRSHARALAAVLQALQPAASDKPAGGSTSLTSLYRLGSPEARQAALQHARSLLLASNAAEGAADGAAEGKAAGPQLCFNEDLSTRPAWFPPGPAGGSAVAGWWEAAVGSGQPAAQHGYAACWWSVPQAAQGGSPEVAAWRSGCLGELRVRLAWALIASANLASASDAAALAQQIQPLLAASGSSDGASRAAPATGLQAAACVAVLGLLQAVGGDAAADLAPAQQLGEACSANSQRLAAQLAAEQSLPVLPGGAVSPATAVVSECLAIAAVCSKLKKLASKAAPAAAAAAGAVAAAATAAAGEVKQAAAAAAAALEEEQRVQAALALIEGGSGSCGGDEGGQLWGFEPAFQAQPVVEALVRGQLAALRSL</sequence>
<dbReference type="Gene3D" id="3.30.530.20">
    <property type="match status" value="2"/>
</dbReference>
<dbReference type="GO" id="GO:0031416">
    <property type="term" value="C:NatB complex"/>
    <property type="evidence" value="ECO:0007669"/>
    <property type="project" value="TreeGrafter"/>
</dbReference>
<keyword evidence="4" id="KW-1185">Reference proteome</keyword>
<dbReference type="InterPro" id="IPR019183">
    <property type="entry name" value="NAA25_NatB_aux_su"/>
</dbReference>
<evidence type="ECO:0000313" key="3">
    <source>
        <dbReference type="EMBL" id="PRW50757.1"/>
    </source>
</evidence>
<comment type="caution">
    <text evidence="3">The sequence shown here is derived from an EMBL/GenBank/DDBJ whole genome shotgun (WGS) entry which is preliminary data.</text>
</comment>
<organism evidence="3 4">
    <name type="scientific">Chlorella sorokiniana</name>
    <name type="common">Freshwater green alga</name>
    <dbReference type="NCBI Taxonomy" id="3076"/>
    <lineage>
        <taxon>Eukaryota</taxon>
        <taxon>Viridiplantae</taxon>
        <taxon>Chlorophyta</taxon>
        <taxon>core chlorophytes</taxon>
        <taxon>Trebouxiophyceae</taxon>
        <taxon>Chlorellales</taxon>
        <taxon>Chlorellaceae</taxon>
        <taxon>Chlorella clade</taxon>
        <taxon>Chlorella</taxon>
    </lineage>
</organism>
<gene>
    <name evidence="3" type="ORF">C2E21_5321</name>
</gene>
<dbReference type="InterPro" id="IPR023393">
    <property type="entry name" value="START-like_dom_sf"/>
</dbReference>
<feature type="compositionally biased region" description="Low complexity" evidence="2">
    <location>
        <begin position="1139"/>
        <end position="1175"/>
    </location>
</feature>
<dbReference type="Pfam" id="PF09797">
    <property type="entry name" value="NatB_MDM20"/>
    <property type="match status" value="1"/>
</dbReference>
<proteinExistence type="inferred from homology"/>
<dbReference type="Proteomes" id="UP000239899">
    <property type="component" value="Unassembled WGS sequence"/>
</dbReference>
<reference evidence="3 4" key="1">
    <citation type="journal article" date="2018" name="Plant J.">
        <title>Genome sequences of Chlorella sorokiniana UTEX 1602 and Micractinium conductrix SAG 241.80: implications to maltose excretion by a green alga.</title>
        <authorList>
            <person name="Arriola M.B."/>
            <person name="Velmurugan N."/>
            <person name="Zhang Y."/>
            <person name="Plunkett M.H."/>
            <person name="Hondzo H."/>
            <person name="Barney B.M."/>
        </authorList>
    </citation>
    <scope>NUCLEOTIDE SEQUENCE [LARGE SCALE GENOMIC DNA]</scope>
    <source>
        <strain evidence="4">UTEX 1602</strain>
    </source>
</reference>
<feature type="compositionally biased region" description="Low complexity" evidence="2">
    <location>
        <begin position="151"/>
        <end position="176"/>
    </location>
</feature>
<comment type="similarity">
    <text evidence="1">Belongs to the MDM20/NAA25 family.</text>
</comment>
<dbReference type="OrthoDB" id="1874341at2759"/>
<dbReference type="Gene3D" id="1.25.70.10">
    <property type="entry name" value="Transcription termination factor 3, mitochondrial"/>
    <property type="match status" value="1"/>
</dbReference>
<name>A0A2P6TN46_CHLSO</name>
<dbReference type="InterPro" id="IPR011990">
    <property type="entry name" value="TPR-like_helical_dom_sf"/>
</dbReference>
<dbReference type="SUPFAM" id="SSF48452">
    <property type="entry name" value="TPR-like"/>
    <property type="match status" value="1"/>
</dbReference>
<evidence type="ECO:0000313" key="4">
    <source>
        <dbReference type="Proteomes" id="UP000239899"/>
    </source>
</evidence>
<dbReference type="STRING" id="3076.A0A2P6TN46"/>
<dbReference type="InterPro" id="IPR038538">
    <property type="entry name" value="MTERF_sf"/>
</dbReference>